<organism evidence="1 2">
    <name type="scientific">Hallella multisaccharivorax DSM 17128</name>
    <dbReference type="NCBI Taxonomy" id="688246"/>
    <lineage>
        <taxon>Bacteria</taxon>
        <taxon>Pseudomonadati</taxon>
        <taxon>Bacteroidota</taxon>
        <taxon>Bacteroidia</taxon>
        <taxon>Bacteroidales</taxon>
        <taxon>Prevotellaceae</taxon>
        <taxon>Hallella</taxon>
    </lineage>
</organism>
<dbReference type="EMBL" id="GL945017">
    <property type="protein sequence ID" value="EGN57601.1"/>
    <property type="molecule type" value="Genomic_DNA"/>
</dbReference>
<keyword evidence="2" id="KW-1185">Reference proteome</keyword>
<gene>
    <name evidence="1" type="ORF">Premu_2213</name>
</gene>
<dbReference type="Proteomes" id="UP000002772">
    <property type="component" value="Unassembled WGS sequence"/>
</dbReference>
<sequence>MIFNAIYGGKSLFIRKTSIKFVLYHLIISNMKQKTLSFQMKFRISVML</sequence>
<accession>F8N8C2</accession>
<name>F8N8C2_9BACT</name>
<dbReference type="STRING" id="688246.Premu_2213"/>
<dbReference type="HOGENOM" id="CLU_3156314_0_0_10"/>
<evidence type="ECO:0000313" key="2">
    <source>
        <dbReference type="Proteomes" id="UP000002772"/>
    </source>
</evidence>
<proteinExistence type="predicted"/>
<evidence type="ECO:0000313" key="1">
    <source>
        <dbReference type="EMBL" id="EGN57601.1"/>
    </source>
</evidence>
<dbReference type="AlphaFoldDB" id="F8N8C2"/>
<protein>
    <submittedName>
        <fullName evidence="1">Uncharacterized protein</fullName>
    </submittedName>
</protein>
<reference evidence="2" key="1">
    <citation type="journal article" date="2011" name="Stand. Genomic Sci.">
        <title>Non-contiguous finished genome sequence of the opportunistic oral pathogen Prevotella multisaccharivorax type strain (PPPA20).</title>
        <authorList>
            <person name="Pati A."/>
            <person name="Gronow S."/>
            <person name="Lu M."/>
            <person name="Lapidus A."/>
            <person name="Nolan M."/>
            <person name="Lucas S."/>
            <person name="Hammon N."/>
            <person name="Deshpande S."/>
            <person name="Cheng J.F."/>
            <person name="Tapia R."/>
            <person name="Han C."/>
            <person name="Goodwin L."/>
            <person name="Pitluck S."/>
            <person name="Liolios K."/>
            <person name="Pagani I."/>
            <person name="Mavromatis K."/>
            <person name="Mikhailova N."/>
            <person name="Huntemann M."/>
            <person name="Chen A."/>
            <person name="Palaniappan K."/>
            <person name="Land M."/>
            <person name="Hauser L."/>
            <person name="Detter J.C."/>
            <person name="Brambilla E.M."/>
            <person name="Rohde M."/>
            <person name="Goker M."/>
            <person name="Woyke T."/>
            <person name="Bristow J."/>
            <person name="Eisen J.A."/>
            <person name="Markowitz V."/>
            <person name="Hugenholtz P."/>
            <person name="Kyrpides N.C."/>
            <person name="Klenk H.P."/>
            <person name="Ivanova N."/>
        </authorList>
    </citation>
    <scope>NUCLEOTIDE SEQUENCE [LARGE SCALE GENOMIC DNA]</scope>
    <source>
        <strain evidence="2">DSM 17128</strain>
    </source>
</reference>